<evidence type="ECO:0000256" key="10">
    <source>
        <dbReference type="ARBA" id="ARBA00029605"/>
    </source>
</evidence>
<dbReference type="Gene3D" id="3.40.50.1820">
    <property type="entry name" value="alpha/beta hydrolase"/>
    <property type="match status" value="1"/>
</dbReference>
<evidence type="ECO:0000256" key="2">
    <source>
        <dbReference type="ARBA" id="ARBA00004496"/>
    </source>
</evidence>
<evidence type="ECO:0000256" key="5">
    <source>
        <dbReference type="ARBA" id="ARBA00021843"/>
    </source>
</evidence>
<dbReference type="InterPro" id="IPR029058">
    <property type="entry name" value="AB_hydrolase_fold"/>
</dbReference>
<dbReference type="Proteomes" id="UP001302652">
    <property type="component" value="Chromosome 2"/>
</dbReference>
<accession>A0ABZ0ELY9</accession>
<sequence>MRPQHGSPQAPPTVHALRTRDAQRVSFTVAGAADGVPVVVLHGGPGSGSQPDAARLFDLTRFRVVLIDQRGTGRSTPRGGVRQNRTDRLIEDIEAVRARLGIERWGVLGGSWGAALALAYGGRHPQSVTGVVLRGLFLTSAREVRGLFVTSRKRAPHAWAKLCAAARCTLPAGLLARCAARLQHGGASDAQQRALALAWRGYENAVLASAGARRKLVPARSSHKESRKLVDKYRIQAHYLTHRCWLGETRLLSLARLAAGSGVPLAAVHGSRDPVCPPVNLRRLTRAVPAAHVECVRAGHLASDPALRERVAHALAAMFLPSTHEGRTLRRAA</sequence>
<evidence type="ECO:0000256" key="6">
    <source>
        <dbReference type="ARBA" id="ARBA00022438"/>
    </source>
</evidence>
<gene>
    <name evidence="13" type="ORF">RW095_18660</name>
</gene>
<dbReference type="InterPro" id="IPR002410">
    <property type="entry name" value="Peptidase_S33"/>
</dbReference>
<comment type="catalytic activity">
    <reaction evidence="1 11">
        <text>Release of N-terminal proline from a peptide.</text>
        <dbReference type="EC" id="3.4.11.5"/>
    </reaction>
</comment>
<evidence type="ECO:0000259" key="12">
    <source>
        <dbReference type="Pfam" id="PF00561"/>
    </source>
</evidence>
<name>A0ABZ0ELY9_9BURK</name>
<dbReference type="PRINTS" id="PR00793">
    <property type="entry name" value="PROAMNOPTASE"/>
</dbReference>
<dbReference type="InterPro" id="IPR005944">
    <property type="entry name" value="Pro_iminopeptidase"/>
</dbReference>
<evidence type="ECO:0000256" key="11">
    <source>
        <dbReference type="PIRNR" id="PIRNR006431"/>
    </source>
</evidence>
<evidence type="ECO:0000313" key="14">
    <source>
        <dbReference type="Proteomes" id="UP001302652"/>
    </source>
</evidence>
<evidence type="ECO:0000256" key="9">
    <source>
        <dbReference type="ARBA" id="ARBA00022801"/>
    </source>
</evidence>
<evidence type="ECO:0000256" key="1">
    <source>
        <dbReference type="ARBA" id="ARBA00001585"/>
    </source>
</evidence>
<keyword evidence="9 11" id="KW-0378">Hydrolase</keyword>
<keyword evidence="8 11" id="KW-0645">Protease</keyword>
<proteinExistence type="inferred from homology"/>
<dbReference type="SUPFAM" id="SSF53474">
    <property type="entry name" value="alpha/beta-Hydrolases"/>
    <property type="match status" value="1"/>
</dbReference>
<keyword evidence="7 11" id="KW-0963">Cytoplasm</keyword>
<dbReference type="PIRSF" id="PIRSF006431">
    <property type="entry name" value="Pept_S33"/>
    <property type="match status" value="1"/>
</dbReference>
<dbReference type="PANTHER" id="PTHR43722">
    <property type="entry name" value="PROLINE IMINOPEPTIDASE"/>
    <property type="match status" value="1"/>
</dbReference>
<evidence type="ECO:0000256" key="4">
    <source>
        <dbReference type="ARBA" id="ARBA00012568"/>
    </source>
</evidence>
<dbReference type="InterPro" id="IPR000073">
    <property type="entry name" value="AB_hydrolase_1"/>
</dbReference>
<dbReference type="EMBL" id="CP136512">
    <property type="protein sequence ID" value="WOD17342.1"/>
    <property type="molecule type" value="Genomic_DNA"/>
</dbReference>
<dbReference type="PANTHER" id="PTHR43722:SF1">
    <property type="entry name" value="PROLINE IMINOPEPTIDASE"/>
    <property type="match status" value="1"/>
</dbReference>
<dbReference type="GO" id="GO:0016787">
    <property type="term" value="F:hydrolase activity"/>
    <property type="evidence" value="ECO:0007669"/>
    <property type="project" value="UniProtKB-KW"/>
</dbReference>
<keyword evidence="14" id="KW-1185">Reference proteome</keyword>
<organism evidence="13 14">
    <name type="scientific">Paraburkholderia kirstenboschensis</name>
    <dbReference type="NCBI Taxonomy" id="1245436"/>
    <lineage>
        <taxon>Bacteria</taxon>
        <taxon>Pseudomonadati</taxon>
        <taxon>Pseudomonadota</taxon>
        <taxon>Betaproteobacteria</taxon>
        <taxon>Burkholderiales</taxon>
        <taxon>Burkholderiaceae</taxon>
        <taxon>Paraburkholderia</taxon>
    </lineage>
</organism>
<dbReference type="PRINTS" id="PR00111">
    <property type="entry name" value="ABHYDROLASE"/>
</dbReference>
<evidence type="ECO:0000313" key="13">
    <source>
        <dbReference type="EMBL" id="WOD17342.1"/>
    </source>
</evidence>
<dbReference type="Pfam" id="PF00561">
    <property type="entry name" value="Abhydrolase_1"/>
    <property type="match status" value="1"/>
</dbReference>
<reference evidence="13 14" key="1">
    <citation type="submission" date="2023-10" db="EMBL/GenBank/DDBJ databases">
        <title>Surface-active antibiotics is a multifunctional adaptation for post-fire microbes.</title>
        <authorList>
            <person name="Liu M.D."/>
            <person name="Du Y."/>
            <person name="Koupaei S.K."/>
            <person name="Kim N.R."/>
            <person name="Zhang W."/>
            <person name="Traxler M.F."/>
        </authorList>
    </citation>
    <scope>NUCLEOTIDE SEQUENCE [LARGE SCALE GENOMIC DNA]</scope>
    <source>
        <strain evidence="13 14">F3</strain>
    </source>
</reference>
<feature type="domain" description="AB hydrolase-1" evidence="12">
    <location>
        <begin position="37"/>
        <end position="302"/>
    </location>
</feature>
<dbReference type="EC" id="3.4.11.5" evidence="4 11"/>
<evidence type="ECO:0000256" key="8">
    <source>
        <dbReference type="ARBA" id="ARBA00022670"/>
    </source>
</evidence>
<comment type="subcellular location">
    <subcellularLocation>
        <location evidence="2 11">Cytoplasm</location>
    </subcellularLocation>
</comment>
<keyword evidence="6 11" id="KW-0031">Aminopeptidase</keyword>
<evidence type="ECO:0000256" key="3">
    <source>
        <dbReference type="ARBA" id="ARBA00010088"/>
    </source>
</evidence>
<comment type="similarity">
    <text evidence="3 11">Belongs to the peptidase S33 family.</text>
</comment>
<evidence type="ECO:0000256" key="7">
    <source>
        <dbReference type="ARBA" id="ARBA00022490"/>
    </source>
</evidence>
<protein>
    <recommendedName>
        <fullName evidence="5 11">Proline iminopeptidase</fullName>
        <shortName evidence="11">PIP</shortName>
        <ecNumber evidence="4 11">3.4.11.5</ecNumber>
    </recommendedName>
    <alternativeName>
        <fullName evidence="10 11">Prolyl aminopeptidase</fullName>
    </alternativeName>
</protein>